<organism evidence="1 3">
    <name type="scientific">Panacibacter microcysteis</name>
    <dbReference type="NCBI Taxonomy" id="2793269"/>
    <lineage>
        <taxon>Bacteria</taxon>
        <taxon>Pseudomonadati</taxon>
        <taxon>Bacteroidota</taxon>
        <taxon>Chitinophagia</taxon>
        <taxon>Chitinophagales</taxon>
        <taxon>Chitinophagaceae</taxon>
        <taxon>Panacibacter</taxon>
    </lineage>
</organism>
<evidence type="ECO:0000313" key="3">
    <source>
        <dbReference type="Proteomes" id="UP000628448"/>
    </source>
</evidence>
<feature type="non-terminal residue" evidence="1">
    <location>
        <position position="1"/>
    </location>
</feature>
<dbReference type="Pfam" id="PF11175">
    <property type="entry name" value="DUF2961"/>
    <property type="match status" value="1"/>
</dbReference>
<gene>
    <name evidence="1" type="ORF">I5907_21090</name>
    <name evidence="2" type="ORF">I5907_21095</name>
</gene>
<keyword evidence="3" id="KW-1185">Reference proteome</keyword>
<dbReference type="EMBL" id="JADWYR010000004">
    <property type="protein sequence ID" value="MBG9378742.1"/>
    <property type="molecule type" value="Genomic_DNA"/>
</dbReference>
<dbReference type="Proteomes" id="UP000628448">
    <property type="component" value="Unassembled WGS sequence"/>
</dbReference>
<dbReference type="AlphaFoldDB" id="A0A931MDK9"/>
<sequence length="77" mass="8985">GDGHYQVAQRFGLYRWHITDPIRFDKDLKVTIQALGWREGGRYLPLKDDIASTVFWYQAEPHNAFPPLPSKDELEVN</sequence>
<protein>
    <submittedName>
        <fullName evidence="1">DUF2961 domain-containing protein</fullName>
    </submittedName>
</protein>
<proteinExistence type="predicted"/>
<dbReference type="RefSeq" id="WP_196992833.1">
    <property type="nucleotide sequence ID" value="NZ_JADWYR010000003.1"/>
</dbReference>
<name>A0A931MDK9_9BACT</name>
<dbReference type="EMBL" id="JADWYR010000003">
    <property type="protein sequence ID" value="MBG9378741.1"/>
    <property type="molecule type" value="Genomic_DNA"/>
</dbReference>
<reference evidence="1" key="1">
    <citation type="submission" date="2020-11" db="EMBL/GenBank/DDBJ databases">
        <title>Bacterial whole genome sequence for Panacibacter sp. DH6.</title>
        <authorList>
            <person name="Le V."/>
            <person name="Ko S."/>
            <person name="Ahn C.-Y."/>
            <person name="Oh H.-M."/>
        </authorList>
    </citation>
    <scope>NUCLEOTIDE SEQUENCE</scope>
    <source>
        <strain evidence="1">DH6</strain>
    </source>
</reference>
<dbReference type="Gene3D" id="2.60.120.1390">
    <property type="match status" value="1"/>
</dbReference>
<accession>A0A931MDK9</accession>
<dbReference type="InterPro" id="IPR021345">
    <property type="entry name" value="DUF2961"/>
</dbReference>
<comment type="caution">
    <text evidence="1">The sequence shown here is derived from an EMBL/GenBank/DDBJ whole genome shotgun (WGS) entry which is preliminary data.</text>
</comment>
<evidence type="ECO:0000313" key="1">
    <source>
        <dbReference type="EMBL" id="MBG9378741.1"/>
    </source>
</evidence>
<evidence type="ECO:0000313" key="2">
    <source>
        <dbReference type="EMBL" id="MBG9378742.1"/>
    </source>
</evidence>